<evidence type="ECO:0000313" key="2">
    <source>
        <dbReference type="EMBL" id="KAJ3832710.1"/>
    </source>
</evidence>
<dbReference type="AlphaFoldDB" id="A0AA38U6W8"/>
<reference evidence="2" key="1">
    <citation type="submission" date="2022-08" db="EMBL/GenBank/DDBJ databases">
        <authorList>
            <consortium name="DOE Joint Genome Institute"/>
            <person name="Min B."/>
            <person name="Riley R."/>
            <person name="Sierra-Patev S."/>
            <person name="Naranjo-Ortiz M."/>
            <person name="Looney B."/>
            <person name="Konkel Z."/>
            <person name="Slot J.C."/>
            <person name="Sakamoto Y."/>
            <person name="Steenwyk J.L."/>
            <person name="Rokas A."/>
            <person name="Carro J."/>
            <person name="Camarero S."/>
            <person name="Ferreira P."/>
            <person name="Molpeceres G."/>
            <person name="Ruiz-Duenas F.J."/>
            <person name="Serrano A."/>
            <person name="Henrissat B."/>
            <person name="Drula E."/>
            <person name="Hughes K.W."/>
            <person name="Mata J.L."/>
            <person name="Ishikawa N.K."/>
            <person name="Vargas-Isla R."/>
            <person name="Ushijima S."/>
            <person name="Smith C.A."/>
            <person name="Ahrendt S."/>
            <person name="Andreopoulos W."/>
            <person name="He G."/>
            <person name="Labutti K."/>
            <person name="Lipzen A."/>
            <person name="Ng V."/>
            <person name="Sandor L."/>
            <person name="Barry K."/>
            <person name="Martinez A.T."/>
            <person name="Xiao Y."/>
            <person name="Gibbons J.G."/>
            <person name="Terashima K."/>
            <person name="Hibbett D.S."/>
            <person name="Grigoriev I.V."/>
        </authorList>
    </citation>
    <scope>NUCLEOTIDE SEQUENCE</scope>
    <source>
        <strain evidence="2">TFB9207</strain>
    </source>
</reference>
<name>A0AA38U6W8_9AGAR</name>
<gene>
    <name evidence="2" type="ORF">F5878DRAFT_729213</name>
</gene>
<feature type="region of interest" description="Disordered" evidence="1">
    <location>
        <begin position="70"/>
        <end position="91"/>
    </location>
</feature>
<keyword evidence="3" id="KW-1185">Reference proteome</keyword>
<accession>A0AA38U6W8</accession>
<evidence type="ECO:0000256" key="1">
    <source>
        <dbReference type="SAM" id="MobiDB-lite"/>
    </source>
</evidence>
<dbReference type="EMBL" id="MU806874">
    <property type="protein sequence ID" value="KAJ3832710.1"/>
    <property type="molecule type" value="Genomic_DNA"/>
</dbReference>
<dbReference type="Proteomes" id="UP001163846">
    <property type="component" value="Unassembled WGS sequence"/>
</dbReference>
<dbReference type="Gene3D" id="2.40.70.10">
    <property type="entry name" value="Acid Proteases"/>
    <property type="match status" value="1"/>
</dbReference>
<comment type="caution">
    <text evidence="2">The sequence shown here is derived from an EMBL/GenBank/DDBJ whole genome shotgun (WGS) entry which is preliminary data.</text>
</comment>
<dbReference type="InterPro" id="IPR021109">
    <property type="entry name" value="Peptidase_aspartic_dom_sf"/>
</dbReference>
<protein>
    <submittedName>
        <fullName evidence="2">Uncharacterized protein</fullName>
    </submittedName>
</protein>
<dbReference type="SUPFAM" id="SSF50630">
    <property type="entry name" value="Acid proteases"/>
    <property type="match status" value="1"/>
</dbReference>
<organism evidence="2 3">
    <name type="scientific">Lentinula raphanica</name>
    <dbReference type="NCBI Taxonomy" id="153919"/>
    <lineage>
        <taxon>Eukaryota</taxon>
        <taxon>Fungi</taxon>
        <taxon>Dikarya</taxon>
        <taxon>Basidiomycota</taxon>
        <taxon>Agaricomycotina</taxon>
        <taxon>Agaricomycetes</taxon>
        <taxon>Agaricomycetidae</taxon>
        <taxon>Agaricales</taxon>
        <taxon>Marasmiineae</taxon>
        <taxon>Omphalotaceae</taxon>
        <taxon>Lentinula</taxon>
    </lineage>
</organism>
<evidence type="ECO:0000313" key="3">
    <source>
        <dbReference type="Proteomes" id="UP001163846"/>
    </source>
</evidence>
<proteinExistence type="predicted"/>
<sequence length="613" mass="69625">MTLPTVITLYPPNCEHEYADIVTVLRNKIMVYNNAPHGYYIAPNSPQGDNYLFKFMDGHNALRAYNETMQMPTNSNMPKPSKPSHLGTSSSRASLQFSSLPMKTGQQFYNDSFGIKHMPHMQSSRMADNTSSKYISSGLTPEQKDRNALLPVKEINIAHDIAAVDTKIYYYLCARVNCATDKHNDTVFKLPIDTGDQESWLFVKDFKSIQPAAPTGKTVQQENKYLIPQMTDWPMELKQNPGAFQLKWPNEIYPPHLARWPMQQSQIKYINGHVVIQRAPKNSGIGVTLYGWNWAEKRDSEQGFEIYDGFDLAIAADLQIVQDGYDGNIGLGPKLIGLGDFRTSRRNFLTSLEGPGYIRDSSVFIIRLVHPRILERKFWAIPLFSVISFGSTFPFQASVNPDAYFSRPIPTIRTVEHRPDTWEVKLLRIGIQTSRKSDYTWIKMNNNVPTSSKGGNEGTIIMMDTGSPLSVFPSHVVSKMLSDENWLGDGKLNDGNITITPEKYSDLTSKFMCFEFQSQDAHPVCIYIQARLFLAWYPARQGNADMYWYCPIKGSESGTYTLGQNWYWAAIVKHCVPREGHLPPYVQLMPNAYIRDDRAGKTILPEDMILKSL</sequence>